<dbReference type="EMBL" id="JAVRJZ010000018">
    <property type="protein sequence ID" value="KAK2708991.1"/>
    <property type="molecule type" value="Genomic_DNA"/>
</dbReference>
<dbReference type="InterPro" id="IPR036163">
    <property type="entry name" value="HMA_dom_sf"/>
</dbReference>
<evidence type="ECO:0008006" key="3">
    <source>
        <dbReference type="Google" id="ProtNLM"/>
    </source>
</evidence>
<gene>
    <name evidence="1" type="ORF">QYM36_014577</name>
</gene>
<sequence>MDMSNALEAVQSFHSLAKDAINRGTLLKDATCPQFLAYALGENNLELVKLSLETLTLLADTQKHKLKLGSIFGVFPALQATAEKEELGEEINNAALSLLTDLKFARNSKAVKVATDTPRDTVPNIQTKNSYNNSRRSKIITLFIKGLETLEDRNRIEDDLIRVRGVISIVCDVVTHRATLRVREHIKPEQLHAKISADDPLLVVKLEDGTEVMKDLGKTEETVETVENLPEYLPEDDPPVSDKAVTKHPVGESAFSWLSSAAGFVKRSFYW</sequence>
<dbReference type="PANTHER" id="PTHR28592:SF1">
    <property type="entry name" value="ARMADILLO REPEAT-CONTAINING PROTEIN 1"/>
    <property type="match status" value="1"/>
</dbReference>
<evidence type="ECO:0000313" key="1">
    <source>
        <dbReference type="EMBL" id="KAK2708991.1"/>
    </source>
</evidence>
<keyword evidence="2" id="KW-1185">Reference proteome</keyword>
<comment type="caution">
    <text evidence="1">The sequence shown here is derived from an EMBL/GenBank/DDBJ whole genome shotgun (WGS) entry which is preliminary data.</text>
</comment>
<name>A0AA88HNN0_ARTSF</name>
<dbReference type="SUPFAM" id="SSF55008">
    <property type="entry name" value="HMA, heavy metal-associated domain"/>
    <property type="match status" value="1"/>
</dbReference>
<protein>
    <recommendedName>
        <fullName evidence="3">Armadillo repeat-containing protein 1</fullName>
    </recommendedName>
</protein>
<accession>A0AA88HNN0</accession>
<dbReference type="Proteomes" id="UP001187531">
    <property type="component" value="Unassembled WGS sequence"/>
</dbReference>
<evidence type="ECO:0000313" key="2">
    <source>
        <dbReference type="Proteomes" id="UP001187531"/>
    </source>
</evidence>
<dbReference type="PANTHER" id="PTHR28592">
    <property type="entry name" value="ARMADILLO REPEAT-CONTAINING PROTEIN 1"/>
    <property type="match status" value="1"/>
</dbReference>
<dbReference type="GO" id="GO:0046872">
    <property type="term" value="F:metal ion binding"/>
    <property type="evidence" value="ECO:0007669"/>
    <property type="project" value="InterPro"/>
</dbReference>
<dbReference type="AlphaFoldDB" id="A0AA88HNN0"/>
<organism evidence="1 2">
    <name type="scientific">Artemia franciscana</name>
    <name type="common">Brine shrimp</name>
    <name type="synonym">Artemia sanfranciscana</name>
    <dbReference type="NCBI Taxonomy" id="6661"/>
    <lineage>
        <taxon>Eukaryota</taxon>
        <taxon>Metazoa</taxon>
        <taxon>Ecdysozoa</taxon>
        <taxon>Arthropoda</taxon>
        <taxon>Crustacea</taxon>
        <taxon>Branchiopoda</taxon>
        <taxon>Anostraca</taxon>
        <taxon>Artemiidae</taxon>
        <taxon>Artemia</taxon>
    </lineage>
</organism>
<reference evidence="1" key="1">
    <citation type="submission" date="2023-07" db="EMBL/GenBank/DDBJ databases">
        <title>Chromosome-level genome assembly of Artemia franciscana.</title>
        <authorList>
            <person name="Jo E."/>
        </authorList>
    </citation>
    <scope>NUCLEOTIDE SEQUENCE</scope>
    <source>
        <tissue evidence="1">Whole body</tissue>
    </source>
</reference>
<proteinExistence type="predicted"/>